<keyword evidence="3" id="KW-1185">Reference proteome</keyword>
<feature type="transmembrane region" description="Helical" evidence="1">
    <location>
        <begin position="90"/>
        <end position="110"/>
    </location>
</feature>
<proteinExistence type="predicted"/>
<feature type="transmembrane region" description="Helical" evidence="1">
    <location>
        <begin position="166"/>
        <end position="191"/>
    </location>
</feature>
<gene>
    <name evidence="2" type="ORF">K450DRAFT_269367</name>
</gene>
<keyword evidence="1" id="KW-1133">Transmembrane helix</keyword>
<dbReference type="PANTHER" id="PTHR38421:SF1">
    <property type="entry name" value="TRANSMEMBRANE PROTEIN"/>
    <property type="match status" value="1"/>
</dbReference>
<dbReference type="EMBL" id="MU620901">
    <property type="protein sequence ID" value="KAI8582246.1"/>
    <property type="molecule type" value="Genomic_DNA"/>
</dbReference>
<sequence>MPWRPEGILHGVQYAIEGSLIVVQNPQLRKERYLQIFGYLLILSFTLFTISKVLIVFPLQILRFIAYLISLPGRYDNTKVDTFLLTLERYIREGLVSLPFLALFFMRYLYPKPIDQLFMESLRYVDTKTDGRPYAPALAARSFKINYWANLRQYLMRYFKKGRIGIIVYLFSLLPIIGRFVLPAAGAYTMYKSLGKGQAAAVGICFIILPPHITRVIMRSLFEMRALMRELLEPYFERVGLDSKQKRKWFRRREDILLGFSAIAYAFTRIPFFGVIGYGLMQAASSYLLVQLGDPPAQGMSASSLIEGKDIKVRHSEPSAKDD</sequence>
<dbReference type="PANTHER" id="PTHR38421">
    <property type="entry name" value="TRANSMEMBRANE PROTEIN USGS"/>
    <property type="match status" value="1"/>
</dbReference>
<feature type="transmembrane region" description="Helical" evidence="1">
    <location>
        <begin position="197"/>
        <end position="218"/>
    </location>
</feature>
<evidence type="ECO:0000313" key="3">
    <source>
        <dbReference type="Proteomes" id="UP001206595"/>
    </source>
</evidence>
<evidence type="ECO:0008006" key="4">
    <source>
        <dbReference type="Google" id="ProtNLM"/>
    </source>
</evidence>
<evidence type="ECO:0000313" key="2">
    <source>
        <dbReference type="EMBL" id="KAI8582246.1"/>
    </source>
</evidence>
<reference evidence="2" key="1">
    <citation type="submission" date="2021-06" db="EMBL/GenBank/DDBJ databases">
        <authorList>
            <consortium name="DOE Joint Genome Institute"/>
            <person name="Mondo S.J."/>
            <person name="Amses K.R."/>
            <person name="Simmons D.R."/>
            <person name="Longcore J.E."/>
            <person name="Seto K."/>
            <person name="Alves G.H."/>
            <person name="Bonds A.E."/>
            <person name="Quandt C.A."/>
            <person name="Davis W.J."/>
            <person name="Chang Y."/>
            <person name="Letcher P.M."/>
            <person name="Powell M.J."/>
            <person name="Kuo A."/>
            <person name="Labutti K."/>
            <person name="Pangilinan J."/>
            <person name="Andreopoulos W."/>
            <person name="Tritt A."/>
            <person name="Riley R."/>
            <person name="Hundley H."/>
            <person name="Johnson J."/>
            <person name="Lipzen A."/>
            <person name="Barry K."/>
            <person name="Berbee M.L."/>
            <person name="Buchler N.E."/>
            <person name="Grigoriev I.V."/>
            <person name="Spatafora J.W."/>
            <person name="Stajich J.E."/>
            <person name="James T.Y."/>
        </authorList>
    </citation>
    <scope>NUCLEOTIDE SEQUENCE</scope>
    <source>
        <strain evidence="2">AG</strain>
    </source>
</reference>
<dbReference type="AlphaFoldDB" id="A0AAD5EE66"/>
<accession>A0AAD5EE66</accession>
<dbReference type="Proteomes" id="UP001206595">
    <property type="component" value="Unassembled WGS sequence"/>
</dbReference>
<comment type="caution">
    <text evidence="2">The sequence shown here is derived from an EMBL/GenBank/DDBJ whole genome shotgun (WGS) entry which is preliminary data.</text>
</comment>
<feature type="transmembrane region" description="Helical" evidence="1">
    <location>
        <begin position="256"/>
        <end position="280"/>
    </location>
</feature>
<keyword evidence="1" id="KW-0472">Membrane</keyword>
<evidence type="ECO:0000256" key="1">
    <source>
        <dbReference type="SAM" id="Phobius"/>
    </source>
</evidence>
<organism evidence="2 3">
    <name type="scientific">Umbelopsis ramanniana AG</name>
    <dbReference type="NCBI Taxonomy" id="1314678"/>
    <lineage>
        <taxon>Eukaryota</taxon>
        <taxon>Fungi</taxon>
        <taxon>Fungi incertae sedis</taxon>
        <taxon>Mucoromycota</taxon>
        <taxon>Mucoromycotina</taxon>
        <taxon>Umbelopsidomycetes</taxon>
        <taxon>Umbelopsidales</taxon>
        <taxon>Umbelopsidaceae</taxon>
        <taxon>Umbelopsis</taxon>
    </lineage>
</organism>
<dbReference type="GeneID" id="75918265"/>
<dbReference type="RefSeq" id="XP_051447250.1">
    <property type="nucleotide sequence ID" value="XM_051592923.1"/>
</dbReference>
<name>A0AAD5EE66_UMBRA</name>
<reference evidence="2" key="2">
    <citation type="journal article" date="2022" name="Proc. Natl. Acad. Sci. U.S.A.">
        <title>Diploid-dominant life cycles characterize the early evolution of Fungi.</title>
        <authorList>
            <person name="Amses K.R."/>
            <person name="Simmons D.R."/>
            <person name="Longcore J.E."/>
            <person name="Mondo S.J."/>
            <person name="Seto K."/>
            <person name="Jeronimo G.H."/>
            <person name="Bonds A.E."/>
            <person name="Quandt C.A."/>
            <person name="Davis W.J."/>
            <person name="Chang Y."/>
            <person name="Federici B.A."/>
            <person name="Kuo A."/>
            <person name="LaButti K."/>
            <person name="Pangilinan J."/>
            <person name="Andreopoulos W."/>
            <person name="Tritt A."/>
            <person name="Riley R."/>
            <person name="Hundley H."/>
            <person name="Johnson J."/>
            <person name="Lipzen A."/>
            <person name="Barry K."/>
            <person name="Lang B.F."/>
            <person name="Cuomo C.A."/>
            <person name="Buchler N.E."/>
            <person name="Grigoriev I.V."/>
            <person name="Spatafora J.W."/>
            <person name="Stajich J.E."/>
            <person name="James T.Y."/>
        </authorList>
    </citation>
    <scope>NUCLEOTIDE SEQUENCE</scope>
    <source>
        <strain evidence="2">AG</strain>
    </source>
</reference>
<keyword evidence="1" id="KW-0812">Transmembrane</keyword>
<feature type="transmembrane region" description="Helical" evidence="1">
    <location>
        <begin position="37"/>
        <end position="70"/>
    </location>
</feature>
<protein>
    <recommendedName>
        <fullName evidence="4">Transmembrane protein UsgS</fullName>
    </recommendedName>
</protein>